<sequence length="343" mass="37281">MRSSSAFSVLARARALLASNQAAASRSQIGVSLKRHSGTWVDGKGYEHFGSRGPAWGSQTTRLVLGGTAAGGFAYYWSCRQEVPYTHRHHAIMMVSNKMELHIGEQTFHEVIQQATMTNTLLPQNSHYAHLVRRVGMRIAQVAADGAGGGYYKHMQHLDWEFAVINSPDVNAFVAPGGKVVVFTGLLKLVSSEDELAAVLAHEVGHVLARHHAERISQLNVTGLLNMLVRALLGIQIPGALVVLGMFLPYSRAAEYEADAIGIRLLAKACYDPDANVSMLQKLHAAQGGAAEARMPEFLSTHPLTTERVQKVKLLLPEAYALHQENCNAVQDIMGRFAAAAGW</sequence>
<dbReference type="CDD" id="cd07331">
    <property type="entry name" value="M48C_Oma1_like"/>
    <property type="match status" value="1"/>
</dbReference>
<gene>
    <name evidence="8" type="ORF">OEZ85_000556</name>
</gene>
<keyword evidence="2" id="KW-0479">Metal-binding</keyword>
<evidence type="ECO:0000259" key="7">
    <source>
        <dbReference type="Pfam" id="PF01435"/>
    </source>
</evidence>
<feature type="domain" description="Peptidase M48" evidence="7">
    <location>
        <begin position="154"/>
        <end position="313"/>
    </location>
</feature>
<dbReference type="PANTHER" id="PTHR22726">
    <property type="entry name" value="METALLOENDOPEPTIDASE OMA1"/>
    <property type="match status" value="1"/>
</dbReference>
<evidence type="ECO:0000256" key="3">
    <source>
        <dbReference type="ARBA" id="ARBA00022801"/>
    </source>
</evidence>
<name>A0ABY8UIX9_TETOB</name>
<evidence type="ECO:0000313" key="8">
    <source>
        <dbReference type="EMBL" id="WIA21329.1"/>
    </source>
</evidence>
<keyword evidence="3 6" id="KW-0378">Hydrolase</keyword>
<dbReference type="Gene3D" id="3.30.2010.10">
    <property type="entry name" value="Metalloproteases ('zincins'), catalytic domain"/>
    <property type="match status" value="1"/>
</dbReference>
<organism evidence="8 9">
    <name type="scientific">Tetradesmus obliquus</name>
    <name type="common">Green alga</name>
    <name type="synonym">Acutodesmus obliquus</name>
    <dbReference type="NCBI Taxonomy" id="3088"/>
    <lineage>
        <taxon>Eukaryota</taxon>
        <taxon>Viridiplantae</taxon>
        <taxon>Chlorophyta</taxon>
        <taxon>core chlorophytes</taxon>
        <taxon>Chlorophyceae</taxon>
        <taxon>CS clade</taxon>
        <taxon>Sphaeropleales</taxon>
        <taxon>Scenedesmaceae</taxon>
        <taxon>Tetradesmus</taxon>
    </lineage>
</organism>
<comment type="similarity">
    <text evidence="6">Belongs to the peptidase M48 family.</text>
</comment>
<dbReference type="InterPro" id="IPR001915">
    <property type="entry name" value="Peptidase_M48"/>
</dbReference>
<reference evidence="8 9" key="1">
    <citation type="submission" date="2023-05" db="EMBL/GenBank/DDBJ databases">
        <title>A 100% complete, gapless, phased diploid assembly of the Scenedesmus obliquus UTEX 3031 genome.</title>
        <authorList>
            <person name="Biondi T.C."/>
            <person name="Hanschen E.R."/>
            <person name="Kwon T."/>
            <person name="Eng W."/>
            <person name="Kruse C.P.S."/>
            <person name="Koehler S.I."/>
            <person name="Kunde Y."/>
            <person name="Gleasner C.D."/>
            <person name="You Mak K.T."/>
            <person name="Polle J."/>
            <person name="Hovde B.T."/>
            <person name="Starkenburg S.R."/>
        </authorList>
    </citation>
    <scope>NUCLEOTIDE SEQUENCE [LARGE SCALE GENOMIC DNA]</scope>
    <source>
        <strain evidence="8 9">DOE0152z</strain>
    </source>
</reference>
<evidence type="ECO:0000256" key="5">
    <source>
        <dbReference type="ARBA" id="ARBA00023049"/>
    </source>
</evidence>
<evidence type="ECO:0000313" key="9">
    <source>
        <dbReference type="Proteomes" id="UP001244341"/>
    </source>
</evidence>
<dbReference type="Pfam" id="PF01435">
    <property type="entry name" value="Peptidase_M48"/>
    <property type="match status" value="1"/>
</dbReference>
<dbReference type="EMBL" id="CP126220">
    <property type="protein sequence ID" value="WIA21329.1"/>
    <property type="molecule type" value="Genomic_DNA"/>
</dbReference>
<keyword evidence="9" id="KW-1185">Reference proteome</keyword>
<keyword evidence="1 6" id="KW-0645">Protease</keyword>
<evidence type="ECO:0000256" key="4">
    <source>
        <dbReference type="ARBA" id="ARBA00022833"/>
    </source>
</evidence>
<dbReference type="PANTHER" id="PTHR22726:SF1">
    <property type="entry name" value="METALLOENDOPEPTIDASE OMA1, MITOCHONDRIAL"/>
    <property type="match status" value="1"/>
</dbReference>
<evidence type="ECO:0000256" key="1">
    <source>
        <dbReference type="ARBA" id="ARBA00022670"/>
    </source>
</evidence>
<keyword evidence="4 6" id="KW-0862">Zinc</keyword>
<evidence type="ECO:0000256" key="6">
    <source>
        <dbReference type="RuleBase" id="RU003983"/>
    </source>
</evidence>
<protein>
    <recommendedName>
        <fullName evidence="7">Peptidase M48 domain-containing protein</fullName>
    </recommendedName>
</protein>
<dbReference type="InterPro" id="IPR051156">
    <property type="entry name" value="Mito/Outer_Membr_Metalloprot"/>
</dbReference>
<dbReference type="Proteomes" id="UP001244341">
    <property type="component" value="Chromosome 13b"/>
</dbReference>
<comment type="cofactor">
    <cofactor evidence="6">
        <name>Zn(2+)</name>
        <dbReference type="ChEBI" id="CHEBI:29105"/>
    </cofactor>
    <text evidence="6">Binds 1 zinc ion per subunit.</text>
</comment>
<evidence type="ECO:0000256" key="2">
    <source>
        <dbReference type="ARBA" id="ARBA00022723"/>
    </source>
</evidence>
<accession>A0ABY8UIX9</accession>
<keyword evidence="5 6" id="KW-0482">Metalloprotease</keyword>
<proteinExistence type="inferred from homology"/>